<gene>
    <name evidence="3" type="ORF">E2C01_023371</name>
</gene>
<dbReference type="Proteomes" id="UP000324222">
    <property type="component" value="Unassembled WGS sequence"/>
</dbReference>
<dbReference type="AlphaFoldDB" id="A0A5B7E806"/>
<keyword evidence="4" id="KW-1185">Reference proteome</keyword>
<dbReference type="EMBL" id="VSRR010002197">
    <property type="protein sequence ID" value="MPC30112.1"/>
    <property type="molecule type" value="Genomic_DNA"/>
</dbReference>
<feature type="region of interest" description="Disordered" evidence="1">
    <location>
        <begin position="37"/>
        <end position="69"/>
    </location>
</feature>
<accession>A0A5B7E806</accession>
<reference evidence="3 4" key="1">
    <citation type="submission" date="2019-05" db="EMBL/GenBank/DDBJ databases">
        <title>Another draft genome of Portunus trituberculatus and its Hox gene families provides insights of decapod evolution.</title>
        <authorList>
            <person name="Jeong J.-H."/>
            <person name="Song I."/>
            <person name="Kim S."/>
            <person name="Choi T."/>
            <person name="Kim D."/>
            <person name="Ryu S."/>
            <person name="Kim W."/>
        </authorList>
    </citation>
    <scope>NUCLEOTIDE SEQUENCE [LARGE SCALE GENOMIC DNA]</scope>
    <source>
        <tissue evidence="3">Muscle</tissue>
    </source>
</reference>
<protein>
    <submittedName>
        <fullName evidence="3">Uncharacterized protein</fullName>
    </submittedName>
</protein>
<sequence length="154" mass="16120">MHGPGEEREGVSDSLSFSLVLFLACIHLHLQPSISSTSPAPISCPASPPPPAADTTTGRCAPRPPTPQQWPLAATCSREGRLLPFVPSPVAAGRARAQSLVSSRQATRPPPPPSASIKIKRSIMEEVRRALPHTASARPAPVGAPSCQILFAAQ</sequence>
<comment type="caution">
    <text evidence="3">The sequence shown here is derived from an EMBL/GenBank/DDBJ whole genome shotgun (WGS) entry which is preliminary data.</text>
</comment>
<evidence type="ECO:0000313" key="3">
    <source>
        <dbReference type="EMBL" id="MPC30112.1"/>
    </source>
</evidence>
<feature type="chain" id="PRO_5022695279" evidence="2">
    <location>
        <begin position="36"/>
        <end position="154"/>
    </location>
</feature>
<evidence type="ECO:0000256" key="1">
    <source>
        <dbReference type="SAM" id="MobiDB-lite"/>
    </source>
</evidence>
<feature type="region of interest" description="Disordered" evidence="1">
    <location>
        <begin position="96"/>
        <end position="115"/>
    </location>
</feature>
<proteinExistence type="predicted"/>
<evidence type="ECO:0000256" key="2">
    <source>
        <dbReference type="SAM" id="SignalP"/>
    </source>
</evidence>
<keyword evidence="2" id="KW-0732">Signal</keyword>
<feature type="signal peptide" evidence="2">
    <location>
        <begin position="1"/>
        <end position="35"/>
    </location>
</feature>
<organism evidence="3 4">
    <name type="scientific">Portunus trituberculatus</name>
    <name type="common">Swimming crab</name>
    <name type="synonym">Neptunus trituberculatus</name>
    <dbReference type="NCBI Taxonomy" id="210409"/>
    <lineage>
        <taxon>Eukaryota</taxon>
        <taxon>Metazoa</taxon>
        <taxon>Ecdysozoa</taxon>
        <taxon>Arthropoda</taxon>
        <taxon>Crustacea</taxon>
        <taxon>Multicrustacea</taxon>
        <taxon>Malacostraca</taxon>
        <taxon>Eumalacostraca</taxon>
        <taxon>Eucarida</taxon>
        <taxon>Decapoda</taxon>
        <taxon>Pleocyemata</taxon>
        <taxon>Brachyura</taxon>
        <taxon>Eubrachyura</taxon>
        <taxon>Portunoidea</taxon>
        <taxon>Portunidae</taxon>
        <taxon>Portuninae</taxon>
        <taxon>Portunus</taxon>
    </lineage>
</organism>
<evidence type="ECO:0000313" key="4">
    <source>
        <dbReference type="Proteomes" id="UP000324222"/>
    </source>
</evidence>
<name>A0A5B7E806_PORTR</name>